<reference evidence="1 2" key="1">
    <citation type="submission" date="2024-09" db="EMBL/GenBank/DDBJ databases">
        <title>Description of Labrys sedimenti sp. nov., isolated from a diclofenac-degrading enrichment culture, and genome-based reclassification of Labrys portucalensis as a later heterotypic synonym of Labrys neptuniae.</title>
        <authorList>
            <person name="Tancsics A."/>
            <person name="Csepanyi A."/>
        </authorList>
    </citation>
    <scope>NUCLEOTIDE SEQUENCE [LARGE SCALE GENOMIC DNA]</scope>
    <source>
        <strain evidence="1 2">LMG 23412</strain>
    </source>
</reference>
<gene>
    <name evidence="1" type="ORF">ACETRX_03665</name>
</gene>
<comment type="caution">
    <text evidence="1">The sequence shown here is derived from an EMBL/GenBank/DDBJ whole genome shotgun (WGS) entry which is preliminary data.</text>
</comment>
<dbReference type="Proteomes" id="UP001595190">
    <property type="component" value="Unassembled WGS sequence"/>
</dbReference>
<organism evidence="1 2">
    <name type="scientific">Labrys neptuniae</name>
    <dbReference type="NCBI Taxonomy" id="376174"/>
    <lineage>
        <taxon>Bacteria</taxon>
        <taxon>Pseudomonadati</taxon>
        <taxon>Pseudomonadota</taxon>
        <taxon>Alphaproteobacteria</taxon>
        <taxon>Hyphomicrobiales</taxon>
        <taxon>Xanthobacteraceae</taxon>
        <taxon>Labrys</taxon>
    </lineage>
</organism>
<name>A0ABV6Z925_9HYPH</name>
<proteinExistence type="predicted"/>
<evidence type="ECO:0000313" key="2">
    <source>
        <dbReference type="Proteomes" id="UP001595190"/>
    </source>
</evidence>
<sequence>MALDKPPQTVEEALDWGYTHLEFTCKRKRCQHVGHVPLAPYNVVLGFRRMTLWDVFDRCKCSRCGLRPVTGSLAIAREINGEAGFYSKRVDFFEGMVIRPSRE</sequence>
<evidence type="ECO:0000313" key="1">
    <source>
        <dbReference type="EMBL" id="MFC2248701.1"/>
    </source>
</evidence>
<accession>A0ABV6Z925</accession>
<dbReference type="EMBL" id="JBHGPK010000001">
    <property type="protein sequence ID" value="MFC2248701.1"/>
    <property type="molecule type" value="Genomic_DNA"/>
</dbReference>
<dbReference type="RefSeq" id="WP_394308598.1">
    <property type="nucleotide sequence ID" value="NZ_JBHGPK010000001.1"/>
</dbReference>
<protein>
    <submittedName>
        <fullName evidence="1">Uncharacterized protein</fullName>
    </submittedName>
</protein>